<feature type="transmembrane region" description="Helical" evidence="1">
    <location>
        <begin position="126"/>
        <end position="147"/>
    </location>
</feature>
<dbReference type="RefSeq" id="WP_139562272.1">
    <property type="nucleotide sequence ID" value="NZ_JARBEV010000003.1"/>
</dbReference>
<proteinExistence type="predicted"/>
<accession>A0A5C4TL90</accession>
<feature type="transmembrane region" description="Helical" evidence="1">
    <location>
        <begin position="96"/>
        <end position="120"/>
    </location>
</feature>
<dbReference type="Proteomes" id="UP000313312">
    <property type="component" value="Unassembled WGS sequence"/>
</dbReference>
<comment type="caution">
    <text evidence="2">The sequence shown here is derived from an EMBL/GenBank/DDBJ whole genome shotgun (WGS) entry which is preliminary data.</text>
</comment>
<keyword evidence="1" id="KW-1133">Transmembrane helix</keyword>
<dbReference type="AlphaFoldDB" id="A0A5C4TL90"/>
<keyword evidence="1" id="KW-0812">Transmembrane</keyword>
<dbReference type="EMBL" id="QFCR01000003">
    <property type="protein sequence ID" value="TNK90902.1"/>
    <property type="molecule type" value="Genomic_DNA"/>
</dbReference>
<evidence type="ECO:0000313" key="3">
    <source>
        <dbReference type="Proteomes" id="UP000313312"/>
    </source>
</evidence>
<sequence length="241" mass="27939">MNIYLMIKNTFRNKRFIFFTILTLVFWYIALVMMSKTSGFYKTKYAYIWFTISCLIGIAGNSLVSFAKSINSMKNFYELQIATSKYMILKWLYDEIIVQLVLNTIICLVILIVTFLIGHVEFSLKFVLLIIILNILGCYLSLFGFTLGQFFNARAIDASSFLTMLVISFLIVPFYTWVKSDWVSILTNVQRVFPGYYVNQLIQHLFLGGELLNPAICFIFSIILTSIPEIIALLWKFKIKS</sequence>
<feature type="transmembrane region" description="Helical" evidence="1">
    <location>
        <begin position="159"/>
        <end position="178"/>
    </location>
</feature>
<evidence type="ECO:0000256" key="1">
    <source>
        <dbReference type="SAM" id="Phobius"/>
    </source>
</evidence>
<organism evidence="2 3">
    <name type="scientific">Fructilactobacillus sanfranciscensis</name>
    <name type="common">Lactobacillus sanfranciscensis</name>
    <dbReference type="NCBI Taxonomy" id="1625"/>
    <lineage>
        <taxon>Bacteria</taxon>
        <taxon>Bacillati</taxon>
        <taxon>Bacillota</taxon>
        <taxon>Bacilli</taxon>
        <taxon>Lactobacillales</taxon>
        <taxon>Lactobacillaceae</taxon>
        <taxon>Fructilactobacillus</taxon>
    </lineage>
</organism>
<feature type="transmembrane region" description="Helical" evidence="1">
    <location>
        <begin position="46"/>
        <end position="67"/>
    </location>
</feature>
<evidence type="ECO:0008006" key="4">
    <source>
        <dbReference type="Google" id="ProtNLM"/>
    </source>
</evidence>
<feature type="transmembrane region" description="Helical" evidence="1">
    <location>
        <begin position="211"/>
        <end position="235"/>
    </location>
</feature>
<evidence type="ECO:0000313" key="2">
    <source>
        <dbReference type="EMBL" id="TNK90902.1"/>
    </source>
</evidence>
<feature type="transmembrane region" description="Helical" evidence="1">
    <location>
        <begin position="16"/>
        <end position="34"/>
    </location>
</feature>
<keyword evidence="1" id="KW-0472">Membrane</keyword>
<protein>
    <recommendedName>
        <fullName evidence="4">ABC-2 type transporter domain-containing protein</fullName>
    </recommendedName>
</protein>
<gene>
    <name evidence="2" type="ORF">DID87_02020</name>
</gene>
<reference evidence="2 3" key="1">
    <citation type="submission" date="2018-05" db="EMBL/GenBank/DDBJ databases">
        <title>Lactobacillus sanfranciscensis Ah4 draft denome sequence.</title>
        <authorList>
            <person name="Zhang G."/>
        </authorList>
    </citation>
    <scope>NUCLEOTIDE SEQUENCE [LARGE SCALE GENOMIC DNA]</scope>
    <source>
        <strain evidence="2 3">Ah4</strain>
    </source>
</reference>
<name>A0A5C4TL90_FRUSA</name>